<dbReference type="AlphaFoldDB" id="A0A352IRN9"/>
<organism evidence="1 2">
    <name type="scientific">Marinobacter adhaerens</name>
    <dbReference type="NCBI Taxonomy" id="1033846"/>
    <lineage>
        <taxon>Bacteria</taxon>
        <taxon>Pseudomonadati</taxon>
        <taxon>Pseudomonadota</taxon>
        <taxon>Gammaproteobacteria</taxon>
        <taxon>Pseudomonadales</taxon>
        <taxon>Marinobacteraceae</taxon>
        <taxon>Marinobacter</taxon>
    </lineage>
</organism>
<evidence type="ECO:0000313" key="2">
    <source>
        <dbReference type="Proteomes" id="UP000263489"/>
    </source>
</evidence>
<protein>
    <submittedName>
        <fullName evidence="1">Uncharacterized protein</fullName>
    </submittedName>
</protein>
<proteinExistence type="predicted"/>
<evidence type="ECO:0000313" key="1">
    <source>
        <dbReference type="EMBL" id="HBC34122.1"/>
    </source>
</evidence>
<comment type="caution">
    <text evidence="1">The sequence shown here is derived from an EMBL/GenBank/DDBJ whole genome shotgun (WGS) entry which is preliminary data.</text>
</comment>
<name>A0A352IRN9_9GAMM</name>
<reference evidence="1 2" key="1">
    <citation type="journal article" date="2018" name="Nat. Biotechnol.">
        <title>A standardized bacterial taxonomy based on genome phylogeny substantially revises the tree of life.</title>
        <authorList>
            <person name="Parks D.H."/>
            <person name="Chuvochina M."/>
            <person name="Waite D.W."/>
            <person name="Rinke C."/>
            <person name="Skarshewski A."/>
            <person name="Chaumeil P.A."/>
            <person name="Hugenholtz P."/>
        </authorList>
    </citation>
    <scope>NUCLEOTIDE SEQUENCE [LARGE SCALE GENOMIC DNA]</scope>
    <source>
        <strain evidence="1">UBA9380</strain>
    </source>
</reference>
<gene>
    <name evidence="1" type="ORF">DC045_07360</name>
</gene>
<feature type="non-terminal residue" evidence="1">
    <location>
        <position position="161"/>
    </location>
</feature>
<accession>A0A352IRN9</accession>
<dbReference type="EMBL" id="DNNA01000117">
    <property type="protein sequence ID" value="HBC34122.1"/>
    <property type="molecule type" value="Genomic_DNA"/>
</dbReference>
<dbReference type="Proteomes" id="UP000263489">
    <property type="component" value="Unassembled WGS sequence"/>
</dbReference>
<sequence>MHSDLTKDTELKTILDGISPSERNPDWVSSLADFLEYVEGAGLETRKTLEFQKKLWEENAVSGVGMGTVNISAALEDPEFRSWIAEESLKPLPESSEARITRLQAFHDEIATRMKKYTNRIAWVKICRVMAALYPRYFSTITYDLMAQECHRAWFGDSSRR</sequence>